<evidence type="ECO:0000256" key="8">
    <source>
        <dbReference type="ARBA" id="ARBA00017366"/>
    </source>
</evidence>
<organism evidence="14 15">
    <name type="scientific">Paramormyrops kingsleyae</name>
    <dbReference type="NCBI Taxonomy" id="1676925"/>
    <lineage>
        <taxon>Eukaryota</taxon>
        <taxon>Metazoa</taxon>
        <taxon>Chordata</taxon>
        <taxon>Craniata</taxon>
        <taxon>Vertebrata</taxon>
        <taxon>Euteleostomi</taxon>
        <taxon>Actinopterygii</taxon>
        <taxon>Neopterygii</taxon>
        <taxon>Teleostei</taxon>
        <taxon>Osteoglossocephala</taxon>
        <taxon>Osteoglossomorpha</taxon>
        <taxon>Osteoglossiformes</taxon>
        <taxon>Mormyridae</taxon>
        <taxon>Paramormyrops</taxon>
    </lineage>
</organism>
<comment type="subcellular location">
    <subcellularLocation>
        <location evidence="3">Cytoplasm</location>
    </subcellularLocation>
</comment>
<evidence type="ECO:0000259" key="13">
    <source>
        <dbReference type="Pfam" id="PF00156"/>
    </source>
</evidence>
<dbReference type="OrthoDB" id="363185at2759"/>
<dbReference type="FunFam" id="3.40.50.2020:FF:000004">
    <property type="entry name" value="Adenine phosphoribosyltransferase"/>
    <property type="match status" value="1"/>
</dbReference>
<dbReference type="Gene3D" id="3.40.50.2020">
    <property type="match status" value="1"/>
</dbReference>
<dbReference type="Ensembl" id="ENSPKIT00000006021.1">
    <property type="protein sequence ID" value="ENSPKIP00000025291.1"/>
    <property type="gene ID" value="ENSPKIG00000008216.1"/>
</dbReference>
<dbReference type="NCBIfam" id="NF002634">
    <property type="entry name" value="PRK02304.1-3"/>
    <property type="match status" value="1"/>
</dbReference>
<evidence type="ECO:0000313" key="14">
    <source>
        <dbReference type="Ensembl" id="ENSPKIP00000025291.1"/>
    </source>
</evidence>
<dbReference type="CTD" id="353"/>
<dbReference type="GO" id="GO:0044209">
    <property type="term" value="P:AMP salvage"/>
    <property type="evidence" value="ECO:0007669"/>
    <property type="project" value="UniProtKB-UniPathway"/>
</dbReference>
<evidence type="ECO:0000256" key="5">
    <source>
        <dbReference type="ARBA" id="ARBA00008391"/>
    </source>
</evidence>
<dbReference type="KEGG" id="pki:111832960"/>
<keyword evidence="11" id="KW-0808">Transferase</keyword>
<dbReference type="GO" id="GO:0016208">
    <property type="term" value="F:AMP binding"/>
    <property type="evidence" value="ECO:0007669"/>
    <property type="project" value="TreeGrafter"/>
</dbReference>
<dbReference type="NCBIfam" id="TIGR01090">
    <property type="entry name" value="apt"/>
    <property type="match status" value="1"/>
</dbReference>
<comment type="similarity">
    <text evidence="5">Belongs to the purine/pyrimidine phosphoribosyltransferase family.</text>
</comment>
<dbReference type="NCBIfam" id="NF002636">
    <property type="entry name" value="PRK02304.1-5"/>
    <property type="match status" value="1"/>
</dbReference>
<evidence type="ECO:0000256" key="3">
    <source>
        <dbReference type="ARBA" id="ARBA00004496"/>
    </source>
</evidence>
<sequence length="182" mass="20034">MADGAHHEKIELITRNIRTFPDFPVKGINFKDVCPILKEPSALSAVVDLFEEQTKQSFPQVDIIAGIEARGFLFGPLLAQRLGVGFVPVRKKGKLPGPTVSLSYALEYGVDVLEIQEDAVTAGQKVVLIDDLLATGGTMHASCKLLEKHQAEVLGCFVVIKFKDLKGEEKLHDYRVFSLLQC</sequence>
<evidence type="ECO:0000256" key="11">
    <source>
        <dbReference type="ARBA" id="ARBA00022679"/>
    </source>
</evidence>
<keyword evidence="9" id="KW-0963">Cytoplasm</keyword>
<evidence type="ECO:0000256" key="1">
    <source>
        <dbReference type="ARBA" id="ARBA00000868"/>
    </source>
</evidence>
<dbReference type="PANTHER" id="PTHR32315">
    <property type="entry name" value="ADENINE PHOSPHORIBOSYLTRANSFERASE"/>
    <property type="match status" value="1"/>
</dbReference>
<dbReference type="InterPro" id="IPR000836">
    <property type="entry name" value="PRTase_dom"/>
</dbReference>
<evidence type="ECO:0000256" key="9">
    <source>
        <dbReference type="ARBA" id="ARBA00022490"/>
    </source>
</evidence>
<keyword evidence="15" id="KW-1185">Reference proteome</keyword>
<dbReference type="InterPro" id="IPR005764">
    <property type="entry name" value="Ade_phspho_trans"/>
</dbReference>
<dbReference type="EC" id="2.4.2.7" evidence="7"/>
<accession>A0A3B3S5I9</accession>
<dbReference type="GO" id="GO:0002055">
    <property type="term" value="F:adenine binding"/>
    <property type="evidence" value="ECO:0007669"/>
    <property type="project" value="TreeGrafter"/>
</dbReference>
<evidence type="ECO:0000256" key="2">
    <source>
        <dbReference type="ARBA" id="ARBA00003968"/>
    </source>
</evidence>
<dbReference type="AlphaFoldDB" id="A0A3B3S5I9"/>
<evidence type="ECO:0000256" key="6">
    <source>
        <dbReference type="ARBA" id="ARBA00011738"/>
    </source>
</evidence>
<dbReference type="InterPro" id="IPR029057">
    <property type="entry name" value="PRTase-like"/>
</dbReference>
<feature type="domain" description="Phosphoribosyltransferase" evidence="13">
    <location>
        <begin position="38"/>
        <end position="179"/>
    </location>
</feature>
<proteinExistence type="inferred from homology"/>
<keyword evidence="10" id="KW-0328">Glycosyltransferase</keyword>
<protein>
    <recommendedName>
        <fullName evidence="8">Adenine phosphoribosyltransferase</fullName>
        <ecNumber evidence="7">2.4.2.7</ecNumber>
    </recommendedName>
</protein>
<dbReference type="GO" id="GO:0006166">
    <property type="term" value="P:purine ribonucleoside salvage"/>
    <property type="evidence" value="ECO:0007669"/>
    <property type="project" value="UniProtKB-KW"/>
</dbReference>
<dbReference type="GeneTree" id="ENSGT00390000017259"/>
<reference evidence="14" key="2">
    <citation type="submission" date="2025-09" db="UniProtKB">
        <authorList>
            <consortium name="Ensembl"/>
        </authorList>
    </citation>
    <scope>IDENTIFICATION</scope>
</reference>
<reference evidence="14" key="1">
    <citation type="submission" date="2025-08" db="UniProtKB">
        <authorList>
            <consortium name="Ensembl"/>
        </authorList>
    </citation>
    <scope>IDENTIFICATION</scope>
</reference>
<evidence type="ECO:0000256" key="7">
    <source>
        <dbReference type="ARBA" id="ARBA00011893"/>
    </source>
</evidence>
<dbReference type="GO" id="GO:0006168">
    <property type="term" value="P:adenine salvage"/>
    <property type="evidence" value="ECO:0007669"/>
    <property type="project" value="InterPro"/>
</dbReference>
<name>A0A3B3S5I9_9TELE</name>
<dbReference type="GO" id="GO:0005737">
    <property type="term" value="C:cytoplasm"/>
    <property type="evidence" value="ECO:0007669"/>
    <property type="project" value="UniProtKB-SubCell"/>
</dbReference>
<comment type="subunit">
    <text evidence="6">Homodimer.</text>
</comment>
<evidence type="ECO:0000256" key="4">
    <source>
        <dbReference type="ARBA" id="ARBA00004659"/>
    </source>
</evidence>
<dbReference type="STRING" id="1676925.ENSPKIP00000025291"/>
<dbReference type="Pfam" id="PF00156">
    <property type="entry name" value="Pribosyltran"/>
    <property type="match status" value="1"/>
</dbReference>
<evidence type="ECO:0000256" key="12">
    <source>
        <dbReference type="ARBA" id="ARBA00022726"/>
    </source>
</evidence>
<comment type="function">
    <text evidence="2">Catalyzes a salvage reaction resulting in the formation of AMP, that is energically less costly than de novo synthesis.</text>
</comment>
<evidence type="ECO:0000256" key="10">
    <source>
        <dbReference type="ARBA" id="ARBA00022676"/>
    </source>
</evidence>
<dbReference type="GO" id="GO:0003999">
    <property type="term" value="F:adenine phosphoribosyltransferase activity"/>
    <property type="evidence" value="ECO:0007669"/>
    <property type="project" value="UniProtKB-EC"/>
</dbReference>
<comment type="pathway">
    <text evidence="4">Purine metabolism; AMP biosynthesis via salvage pathway; AMP from adenine: step 1/1.</text>
</comment>
<dbReference type="HAMAP" id="MF_00004">
    <property type="entry name" value="Aden_phosphoribosyltr"/>
    <property type="match status" value="1"/>
</dbReference>
<dbReference type="InterPro" id="IPR050054">
    <property type="entry name" value="UPRTase/APRTase"/>
</dbReference>
<dbReference type="Proteomes" id="UP000261540">
    <property type="component" value="Unplaced"/>
</dbReference>
<comment type="catalytic activity">
    <reaction evidence="1">
        <text>AMP + diphosphate = 5-phospho-alpha-D-ribose 1-diphosphate + adenine</text>
        <dbReference type="Rhea" id="RHEA:16609"/>
        <dbReference type="ChEBI" id="CHEBI:16708"/>
        <dbReference type="ChEBI" id="CHEBI:33019"/>
        <dbReference type="ChEBI" id="CHEBI:58017"/>
        <dbReference type="ChEBI" id="CHEBI:456215"/>
        <dbReference type="EC" id="2.4.2.7"/>
    </reaction>
</comment>
<dbReference type="UniPathway" id="UPA00588">
    <property type="reaction ID" value="UER00646"/>
</dbReference>
<dbReference type="PANTHER" id="PTHR32315:SF3">
    <property type="entry name" value="ADENINE PHOSPHORIBOSYLTRANSFERASE"/>
    <property type="match status" value="1"/>
</dbReference>
<keyword evidence="12" id="KW-0660">Purine salvage</keyword>
<evidence type="ECO:0000313" key="15">
    <source>
        <dbReference type="Proteomes" id="UP000261540"/>
    </source>
</evidence>
<dbReference type="CDD" id="cd06223">
    <property type="entry name" value="PRTases_typeI"/>
    <property type="match status" value="1"/>
</dbReference>
<dbReference type="SUPFAM" id="SSF53271">
    <property type="entry name" value="PRTase-like"/>
    <property type="match status" value="1"/>
</dbReference>